<keyword evidence="7" id="KW-0998">Cell outer membrane</keyword>
<keyword evidence="8" id="KW-0732">Signal</keyword>
<evidence type="ECO:0000313" key="9">
    <source>
        <dbReference type="EMBL" id="APY00324.1"/>
    </source>
</evidence>
<dbReference type="InterPro" id="IPR051906">
    <property type="entry name" value="TolC-like"/>
</dbReference>
<dbReference type="GO" id="GO:0015562">
    <property type="term" value="F:efflux transmembrane transporter activity"/>
    <property type="evidence" value="ECO:0007669"/>
    <property type="project" value="InterPro"/>
</dbReference>
<sequence>MKKNLLLFCILLYANAFSQSINDLELSFEEYISYVKQFHPIVKQANLKLEEGEYNLLKARGSFDPKIEANYDRKDFKNKDYYNLFNATFKVPTWYGVELKANFENNDGQYLNPQNNVPDDGLFSAGISASLGQGLIINERMATLQKAKYFIEQNKAERTLTVNKVLYDASIAYFEWLQAYNEQKMYSRFLENAKTRYNGVRKSVLAGDKPGIDSLEANININNRKLSLEQSSIKFLKNTLKVSNFLWLDSGVPIEINSSVTPAQLSENTVNQVLNLNQDIEFEIDNHPKLNALNNKIKSLDVDAKLKANKLLPKVDVQYNFITENQDISNSYSLNNYKLGLNVSFPLFLRKERGNLKLTKLKIDASKFERLNTGIAITNKVEALKKELDSYITQIELIDAVVKDYNTLLNAEERKFSFGESSVFLINYRESSLIDAELKALKLKNMFYKTKVKLFEALGNI</sequence>
<evidence type="ECO:0000256" key="6">
    <source>
        <dbReference type="ARBA" id="ARBA00023136"/>
    </source>
</evidence>
<dbReference type="AlphaFoldDB" id="A0AAC9PX86"/>
<evidence type="ECO:0000256" key="2">
    <source>
        <dbReference type="ARBA" id="ARBA00007613"/>
    </source>
</evidence>
<evidence type="ECO:0000313" key="10">
    <source>
        <dbReference type="Proteomes" id="UP000187506"/>
    </source>
</evidence>
<proteinExistence type="inferred from homology"/>
<evidence type="ECO:0000256" key="5">
    <source>
        <dbReference type="ARBA" id="ARBA00022692"/>
    </source>
</evidence>
<comment type="similarity">
    <text evidence="2">Belongs to the outer membrane factor (OMF) (TC 1.B.17) family.</text>
</comment>
<evidence type="ECO:0000256" key="7">
    <source>
        <dbReference type="ARBA" id="ARBA00023237"/>
    </source>
</evidence>
<dbReference type="GO" id="GO:0009279">
    <property type="term" value="C:cell outer membrane"/>
    <property type="evidence" value="ECO:0007669"/>
    <property type="project" value="UniProtKB-SubCell"/>
</dbReference>
<dbReference type="PANTHER" id="PTHR30026:SF20">
    <property type="entry name" value="OUTER MEMBRANE PROTEIN TOLC"/>
    <property type="match status" value="1"/>
</dbReference>
<keyword evidence="10" id="KW-1185">Reference proteome</keyword>
<keyword evidence="4" id="KW-1134">Transmembrane beta strand</keyword>
<keyword evidence="5" id="KW-0812">Transmembrane</keyword>
<protein>
    <submittedName>
        <fullName evidence="9">Transporter</fullName>
    </submittedName>
</protein>
<dbReference type="SUPFAM" id="SSF56954">
    <property type="entry name" value="Outer membrane efflux proteins (OEP)"/>
    <property type="match status" value="1"/>
</dbReference>
<accession>A0AAC9PX86</accession>
<dbReference type="Proteomes" id="UP000187506">
    <property type="component" value="Chromosome"/>
</dbReference>
<keyword evidence="3" id="KW-0813">Transport</keyword>
<dbReference type="Gene3D" id="1.20.1600.10">
    <property type="entry name" value="Outer membrane efflux proteins (OEP)"/>
    <property type="match status" value="1"/>
</dbReference>
<dbReference type="Pfam" id="PF02321">
    <property type="entry name" value="OEP"/>
    <property type="match status" value="1"/>
</dbReference>
<gene>
    <name evidence="9" type="ORF">BWR22_08350</name>
</gene>
<dbReference type="InterPro" id="IPR003423">
    <property type="entry name" value="OMP_efflux"/>
</dbReference>
<organism evidence="9 10">
    <name type="scientific">Lacinutrix venerupis</name>
    <dbReference type="NCBI Taxonomy" id="1486034"/>
    <lineage>
        <taxon>Bacteria</taxon>
        <taxon>Pseudomonadati</taxon>
        <taxon>Bacteroidota</taxon>
        <taxon>Flavobacteriia</taxon>
        <taxon>Flavobacteriales</taxon>
        <taxon>Flavobacteriaceae</taxon>
        <taxon>Lacinutrix</taxon>
    </lineage>
</organism>
<dbReference type="PANTHER" id="PTHR30026">
    <property type="entry name" value="OUTER MEMBRANE PROTEIN TOLC"/>
    <property type="match status" value="1"/>
</dbReference>
<dbReference type="GO" id="GO:0015288">
    <property type="term" value="F:porin activity"/>
    <property type="evidence" value="ECO:0007669"/>
    <property type="project" value="TreeGrafter"/>
</dbReference>
<reference evidence="9 10" key="1">
    <citation type="submission" date="2017-01" db="EMBL/GenBank/DDBJ databases">
        <title>Complete genome of Lacinutrix venerupis DOK2-8 isolated from seawater in Dokdo.</title>
        <authorList>
            <person name="Chi W.-J."/>
            <person name="Kim J.H."/>
        </authorList>
    </citation>
    <scope>NUCLEOTIDE SEQUENCE [LARGE SCALE GENOMIC DNA]</scope>
    <source>
        <strain evidence="9 10">DOK2-8</strain>
    </source>
</reference>
<evidence type="ECO:0000256" key="3">
    <source>
        <dbReference type="ARBA" id="ARBA00022448"/>
    </source>
</evidence>
<evidence type="ECO:0000256" key="1">
    <source>
        <dbReference type="ARBA" id="ARBA00004442"/>
    </source>
</evidence>
<dbReference type="KEGG" id="lvn:BWR22_08350"/>
<evidence type="ECO:0000256" key="8">
    <source>
        <dbReference type="SAM" id="SignalP"/>
    </source>
</evidence>
<dbReference type="GO" id="GO:1990281">
    <property type="term" value="C:efflux pump complex"/>
    <property type="evidence" value="ECO:0007669"/>
    <property type="project" value="TreeGrafter"/>
</dbReference>
<dbReference type="EMBL" id="CP019352">
    <property type="protein sequence ID" value="APY00324.1"/>
    <property type="molecule type" value="Genomic_DNA"/>
</dbReference>
<name>A0AAC9PX86_9FLAO</name>
<feature type="signal peptide" evidence="8">
    <location>
        <begin position="1"/>
        <end position="18"/>
    </location>
</feature>
<comment type="subcellular location">
    <subcellularLocation>
        <location evidence="1">Cell outer membrane</location>
    </subcellularLocation>
</comment>
<keyword evidence="6" id="KW-0472">Membrane</keyword>
<feature type="chain" id="PRO_5041902825" evidence="8">
    <location>
        <begin position="19"/>
        <end position="461"/>
    </location>
</feature>
<dbReference type="RefSeq" id="WP_076733230.1">
    <property type="nucleotide sequence ID" value="NZ_CP019352.1"/>
</dbReference>
<evidence type="ECO:0000256" key="4">
    <source>
        <dbReference type="ARBA" id="ARBA00022452"/>
    </source>
</evidence>